<reference evidence="2 3" key="1">
    <citation type="submission" date="2019-04" db="EMBL/GenBank/DDBJ databases">
        <authorList>
            <person name="Van Vliet M D."/>
        </authorList>
    </citation>
    <scope>NUCLEOTIDE SEQUENCE [LARGE SCALE GENOMIC DNA]</scope>
    <source>
        <strain evidence="2 3">F21</strain>
    </source>
</reference>
<dbReference type="Gene3D" id="1.25.40.10">
    <property type="entry name" value="Tetratricopeptide repeat domain"/>
    <property type="match status" value="1"/>
</dbReference>
<dbReference type="Proteomes" id="UP000346198">
    <property type="component" value="Unassembled WGS sequence"/>
</dbReference>
<proteinExistence type="predicted"/>
<evidence type="ECO:0008006" key="4">
    <source>
        <dbReference type="Google" id="ProtNLM"/>
    </source>
</evidence>
<evidence type="ECO:0000313" key="3">
    <source>
        <dbReference type="Proteomes" id="UP000346198"/>
    </source>
</evidence>
<accession>A0A6C2UQE9</accession>
<evidence type="ECO:0000313" key="2">
    <source>
        <dbReference type="EMBL" id="VGO22299.1"/>
    </source>
</evidence>
<dbReference type="AlphaFoldDB" id="A0A6C2UQE9"/>
<dbReference type="InterPro" id="IPR011990">
    <property type="entry name" value="TPR-like_helical_dom_sf"/>
</dbReference>
<organism evidence="2 3">
    <name type="scientific">Pontiella sulfatireligans</name>
    <dbReference type="NCBI Taxonomy" id="2750658"/>
    <lineage>
        <taxon>Bacteria</taxon>
        <taxon>Pseudomonadati</taxon>
        <taxon>Kiritimatiellota</taxon>
        <taxon>Kiritimatiellia</taxon>
        <taxon>Kiritimatiellales</taxon>
        <taxon>Pontiellaceae</taxon>
        <taxon>Pontiella</taxon>
    </lineage>
</organism>
<sequence length="208" mass="23602">MEHTVKKWILMAALMAGLSAGARADDGILLQRIVSLESRLTELEAKLAPVLEEERVKGVVKQQKALARERMMMDAEIYQRHDLNIIEKLYQTINEDWTSENARKAVDILNERYPRANRTGCALLYLGQMTSGNEQLDHLKAAIERHGGCRYDDGVQVGAYARLYLAMRLKKDGKHEDAAELFEEIRTAFPDAVDHKGQLLTIHLKGME</sequence>
<evidence type="ECO:0000256" key="1">
    <source>
        <dbReference type="SAM" id="SignalP"/>
    </source>
</evidence>
<dbReference type="EMBL" id="CAAHFH010000002">
    <property type="protein sequence ID" value="VGO22299.1"/>
    <property type="molecule type" value="Genomic_DNA"/>
</dbReference>
<gene>
    <name evidence="2" type="ORF">SCARR_04381</name>
</gene>
<keyword evidence="1" id="KW-0732">Signal</keyword>
<name>A0A6C2UQE9_9BACT</name>
<protein>
    <recommendedName>
        <fullName evidence="4">Tetratricopeptide repeat protein</fullName>
    </recommendedName>
</protein>
<feature type="chain" id="PRO_5025447244" description="Tetratricopeptide repeat protein" evidence="1">
    <location>
        <begin position="25"/>
        <end position="208"/>
    </location>
</feature>
<feature type="signal peptide" evidence="1">
    <location>
        <begin position="1"/>
        <end position="24"/>
    </location>
</feature>
<keyword evidence="3" id="KW-1185">Reference proteome</keyword>